<feature type="compositionally biased region" description="Acidic residues" evidence="1">
    <location>
        <begin position="134"/>
        <end position="143"/>
    </location>
</feature>
<feature type="region of interest" description="Disordered" evidence="1">
    <location>
        <begin position="118"/>
        <end position="143"/>
    </location>
</feature>
<dbReference type="EMBL" id="JBBPBM010000055">
    <property type="protein sequence ID" value="KAK8517402.1"/>
    <property type="molecule type" value="Genomic_DNA"/>
</dbReference>
<reference evidence="2 3" key="1">
    <citation type="journal article" date="2024" name="G3 (Bethesda)">
        <title>Genome assembly of Hibiscus sabdariffa L. provides insights into metabolisms of medicinal natural products.</title>
        <authorList>
            <person name="Kim T."/>
        </authorList>
    </citation>
    <scope>NUCLEOTIDE SEQUENCE [LARGE SCALE GENOMIC DNA]</scope>
    <source>
        <strain evidence="2">TK-2024</strain>
        <tissue evidence="2">Old leaves</tissue>
    </source>
</reference>
<dbReference type="Proteomes" id="UP001472677">
    <property type="component" value="Unassembled WGS sequence"/>
</dbReference>
<proteinExistence type="predicted"/>
<organism evidence="2 3">
    <name type="scientific">Hibiscus sabdariffa</name>
    <name type="common">roselle</name>
    <dbReference type="NCBI Taxonomy" id="183260"/>
    <lineage>
        <taxon>Eukaryota</taxon>
        <taxon>Viridiplantae</taxon>
        <taxon>Streptophyta</taxon>
        <taxon>Embryophyta</taxon>
        <taxon>Tracheophyta</taxon>
        <taxon>Spermatophyta</taxon>
        <taxon>Magnoliopsida</taxon>
        <taxon>eudicotyledons</taxon>
        <taxon>Gunneridae</taxon>
        <taxon>Pentapetalae</taxon>
        <taxon>rosids</taxon>
        <taxon>malvids</taxon>
        <taxon>Malvales</taxon>
        <taxon>Malvaceae</taxon>
        <taxon>Malvoideae</taxon>
        <taxon>Hibiscus</taxon>
    </lineage>
</organism>
<name>A0ABR2CD17_9ROSI</name>
<feature type="region of interest" description="Disordered" evidence="1">
    <location>
        <begin position="41"/>
        <end position="68"/>
    </location>
</feature>
<gene>
    <name evidence="2" type="ORF">V6N12_016254</name>
</gene>
<keyword evidence="3" id="KW-1185">Reference proteome</keyword>
<accession>A0ABR2CD17</accession>
<protein>
    <submittedName>
        <fullName evidence="2">Uncharacterized protein</fullName>
    </submittedName>
</protein>
<comment type="caution">
    <text evidence="2">The sequence shown here is derived from an EMBL/GenBank/DDBJ whole genome shotgun (WGS) entry which is preliminary data.</text>
</comment>
<evidence type="ECO:0000313" key="3">
    <source>
        <dbReference type="Proteomes" id="UP001472677"/>
    </source>
</evidence>
<sequence length="143" mass="15095">MVEGQQVSVVQHASIGSGKRHAAISLLEKGHGRAGVEGIVLGKARGGKRSGREVSHQGLRVRKPPDTKTVSRAVLNEWVEEVNGQLTAIADSSGSEPGGRLRASVTQEGELVPVRLGQEKPESRVPVRGVDSEAVMEESNGDC</sequence>
<evidence type="ECO:0000256" key="1">
    <source>
        <dbReference type="SAM" id="MobiDB-lite"/>
    </source>
</evidence>
<evidence type="ECO:0000313" key="2">
    <source>
        <dbReference type="EMBL" id="KAK8517402.1"/>
    </source>
</evidence>